<reference evidence="1 2" key="1">
    <citation type="submission" date="2015-04" db="EMBL/GenBank/DDBJ databases">
        <authorList>
            <person name="Calcutt M.J."/>
            <person name="Foecking M.F."/>
        </authorList>
    </citation>
    <scope>NUCLEOTIDE SEQUENCE [LARGE SCALE GENOMIC DNA]</scope>
    <source>
        <strain evidence="1 2">199/55</strain>
    </source>
</reference>
<sequence length="80" mass="8923">MKSPKLNSDHKPTKLPPCPRAVCRDQISTTKQRQSCFKITKLTTPSRTSCLDGVVSLVPDCLMTSLLIWSTSQLSLLFDE</sequence>
<evidence type="ECO:0000313" key="2">
    <source>
        <dbReference type="Proteomes" id="UP000076765"/>
    </source>
</evidence>
<name>A0ABN4PQN5_9GAMM</name>
<proteinExistence type="predicted"/>
<keyword evidence="2" id="KW-1185">Reference proteome</keyword>
<dbReference type="EMBL" id="CP011158">
    <property type="protein sequence ID" value="ANB91922.1"/>
    <property type="molecule type" value="Genomic_DNA"/>
</dbReference>
<organism evidence="1 2">
    <name type="scientific">Moraxella ovis</name>
    <dbReference type="NCBI Taxonomy" id="29433"/>
    <lineage>
        <taxon>Bacteria</taxon>
        <taxon>Pseudomonadati</taxon>
        <taxon>Pseudomonadota</taxon>
        <taxon>Gammaproteobacteria</taxon>
        <taxon>Moraxellales</taxon>
        <taxon>Moraxellaceae</taxon>
        <taxon>Moraxella</taxon>
    </lineage>
</organism>
<protein>
    <submittedName>
        <fullName evidence="1">Uncharacterized protein</fullName>
    </submittedName>
</protein>
<evidence type="ECO:0000313" key="1">
    <source>
        <dbReference type="EMBL" id="ANB91922.1"/>
    </source>
</evidence>
<dbReference type="Proteomes" id="UP000076765">
    <property type="component" value="Chromosome"/>
</dbReference>
<gene>
    <name evidence="1" type="ORF">MOVS_08025</name>
</gene>
<accession>A0ABN4PQN5</accession>